<proteinExistence type="predicted"/>
<dbReference type="EMBL" id="RQFK01000028">
    <property type="protein sequence ID" value="TGK78994.1"/>
    <property type="molecule type" value="Genomic_DNA"/>
</dbReference>
<comment type="caution">
    <text evidence="1">The sequence shown here is derived from an EMBL/GenBank/DDBJ whole genome shotgun (WGS) entry which is preliminary data.</text>
</comment>
<evidence type="ECO:0000313" key="2">
    <source>
        <dbReference type="Proteomes" id="UP000298009"/>
    </source>
</evidence>
<protein>
    <submittedName>
        <fullName evidence="1">Uncharacterized protein</fullName>
    </submittedName>
</protein>
<reference evidence="1" key="1">
    <citation type="journal article" date="2019" name="PLoS Negl. Trop. Dis.">
        <title>Revisiting the worldwide diversity of Leptospira species in the environment.</title>
        <authorList>
            <person name="Vincent A.T."/>
            <person name="Schiettekatte O."/>
            <person name="Bourhy P."/>
            <person name="Veyrier F.J."/>
            <person name="Picardeau M."/>
        </authorList>
    </citation>
    <scope>NUCLEOTIDE SEQUENCE [LARGE SCALE GENOMIC DNA]</scope>
    <source>
        <strain evidence="1">201800287</strain>
    </source>
</reference>
<organism evidence="1 2">
    <name type="scientific">Leptospira noumeaensis</name>
    <dbReference type="NCBI Taxonomy" id="2484964"/>
    <lineage>
        <taxon>Bacteria</taxon>
        <taxon>Pseudomonadati</taxon>
        <taxon>Spirochaetota</taxon>
        <taxon>Spirochaetia</taxon>
        <taxon>Leptospirales</taxon>
        <taxon>Leptospiraceae</taxon>
        <taxon>Leptospira</taxon>
    </lineage>
</organism>
<accession>A0A4R9I108</accession>
<keyword evidence="2" id="KW-1185">Reference proteome</keyword>
<name>A0A4R9I108_9LEPT</name>
<sequence>MLIVISGFAIVGCDFNTPKGKLPPFLSVTPAPKFPALIVPENFSPTPITADEVKSMESFKNIEHKRGHDLLESKMIQLEGFKSINENLKNITEDELKFLGPVEGYSPGMTIEEYSDQVIQQMMVEAEKFPVPVLVEFRYEIVSWIYRLQSLKQVCTPENSEECLILGKLSEKYLLLRERIIEMTGRKYAEEIRNK</sequence>
<dbReference type="AlphaFoldDB" id="A0A4R9I108"/>
<evidence type="ECO:0000313" key="1">
    <source>
        <dbReference type="EMBL" id="TGK78994.1"/>
    </source>
</evidence>
<gene>
    <name evidence="1" type="ORF">EHQ24_15715</name>
</gene>
<dbReference type="Proteomes" id="UP000298009">
    <property type="component" value="Unassembled WGS sequence"/>
</dbReference>